<dbReference type="OrthoDB" id="6344802at2759"/>
<dbReference type="InterPro" id="IPR009050">
    <property type="entry name" value="Globin-like_sf"/>
</dbReference>
<dbReference type="EMBL" id="UYRT01092033">
    <property type="protein sequence ID" value="VDN37712.1"/>
    <property type="molecule type" value="Genomic_DNA"/>
</dbReference>
<protein>
    <submittedName>
        <fullName evidence="3">DNA alkylation repair enzyme</fullName>
    </submittedName>
</protein>
<dbReference type="WBParaSite" id="GPUH_0002122101-mRNA-1">
    <property type="protein sequence ID" value="GPUH_0002122101-mRNA-1"/>
    <property type="gene ID" value="GPUH_0002122101"/>
</dbReference>
<keyword evidence="2" id="KW-1185">Reference proteome</keyword>
<evidence type="ECO:0000313" key="2">
    <source>
        <dbReference type="Proteomes" id="UP000271098"/>
    </source>
</evidence>
<dbReference type="GO" id="GO:0020037">
    <property type="term" value="F:heme binding"/>
    <property type="evidence" value="ECO:0007669"/>
    <property type="project" value="InterPro"/>
</dbReference>
<evidence type="ECO:0000313" key="1">
    <source>
        <dbReference type="EMBL" id="VDN37712.1"/>
    </source>
</evidence>
<dbReference type="Gene3D" id="1.10.490.10">
    <property type="entry name" value="Globins"/>
    <property type="match status" value="1"/>
</dbReference>
<organism evidence="3">
    <name type="scientific">Gongylonema pulchrum</name>
    <dbReference type="NCBI Taxonomy" id="637853"/>
    <lineage>
        <taxon>Eukaryota</taxon>
        <taxon>Metazoa</taxon>
        <taxon>Ecdysozoa</taxon>
        <taxon>Nematoda</taxon>
        <taxon>Chromadorea</taxon>
        <taxon>Rhabditida</taxon>
        <taxon>Spirurina</taxon>
        <taxon>Spiruromorpha</taxon>
        <taxon>Spiruroidea</taxon>
        <taxon>Gongylonematidae</taxon>
        <taxon>Gongylonema</taxon>
    </lineage>
</organism>
<reference evidence="1 2" key="2">
    <citation type="submission" date="2018-11" db="EMBL/GenBank/DDBJ databases">
        <authorList>
            <consortium name="Pathogen Informatics"/>
        </authorList>
    </citation>
    <scope>NUCLEOTIDE SEQUENCE [LARGE SCALE GENOMIC DNA]</scope>
</reference>
<gene>
    <name evidence="1" type="ORF">GPUH_LOCUS21197</name>
</gene>
<evidence type="ECO:0000313" key="3">
    <source>
        <dbReference type="WBParaSite" id="GPUH_0002122101-mRNA-1"/>
    </source>
</evidence>
<accession>A0A183EJQ5</accession>
<dbReference type="InterPro" id="IPR012292">
    <property type="entry name" value="Globin/Proto"/>
</dbReference>
<dbReference type="SUPFAM" id="SSF46458">
    <property type="entry name" value="Globin-like"/>
    <property type="match status" value="1"/>
</dbReference>
<dbReference type="GO" id="GO:0019825">
    <property type="term" value="F:oxygen binding"/>
    <property type="evidence" value="ECO:0007669"/>
    <property type="project" value="InterPro"/>
</dbReference>
<dbReference type="Proteomes" id="UP000271098">
    <property type="component" value="Unassembled WGS sequence"/>
</dbReference>
<reference evidence="3" key="1">
    <citation type="submission" date="2016-06" db="UniProtKB">
        <authorList>
            <consortium name="WormBaseParasite"/>
        </authorList>
    </citation>
    <scope>IDENTIFICATION</scope>
</reference>
<name>A0A183EJQ5_9BILA</name>
<sequence>MLEQTAQDHARKKFFKPEMFWAMEEPFLYAVKLILGERYTDNMDVIYKTVINL</sequence>
<proteinExistence type="predicted"/>
<dbReference type="AlphaFoldDB" id="A0A183EJQ5"/>